<dbReference type="Proteomes" id="UP000005025">
    <property type="component" value="Unassembled WGS sequence"/>
</dbReference>
<keyword evidence="3" id="KW-0645">Protease</keyword>
<dbReference type="GO" id="GO:0004222">
    <property type="term" value="F:metalloendopeptidase activity"/>
    <property type="evidence" value="ECO:0007669"/>
    <property type="project" value="InterPro"/>
</dbReference>
<evidence type="ECO:0000259" key="8">
    <source>
        <dbReference type="Pfam" id="PF01431"/>
    </source>
</evidence>
<dbReference type="HOGENOM" id="CLU_406313_0_0_9"/>
<comment type="caution">
    <text evidence="10">The sequence shown here is derived from an EMBL/GenBank/DDBJ whole genome shotgun (WGS) entry which is preliminary data.</text>
</comment>
<evidence type="ECO:0000256" key="7">
    <source>
        <dbReference type="ARBA" id="ARBA00023049"/>
    </source>
</evidence>
<evidence type="ECO:0000259" key="9">
    <source>
        <dbReference type="Pfam" id="PF05649"/>
    </source>
</evidence>
<accession>H1LF36</accession>
<evidence type="ECO:0000256" key="4">
    <source>
        <dbReference type="ARBA" id="ARBA00022723"/>
    </source>
</evidence>
<dbReference type="PROSITE" id="PS51885">
    <property type="entry name" value="NEPRILYSIN"/>
    <property type="match status" value="1"/>
</dbReference>
<feature type="domain" description="Peptidase M13 C-terminal" evidence="8">
    <location>
        <begin position="488"/>
        <end position="671"/>
    </location>
</feature>
<dbReference type="EMBL" id="AGRJ01000111">
    <property type="protein sequence ID" value="EHO52183.1"/>
    <property type="molecule type" value="Genomic_DNA"/>
</dbReference>
<dbReference type="InterPro" id="IPR042089">
    <property type="entry name" value="Peptidase_M13_dom_2"/>
</dbReference>
<dbReference type="PATRIC" id="fig|797516.3.peg.1084"/>
<dbReference type="Pfam" id="PF01431">
    <property type="entry name" value="Peptidase_M13"/>
    <property type="match status" value="1"/>
</dbReference>
<proteinExistence type="inferred from homology"/>
<evidence type="ECO:0000313" key="11">
    <source>
        <dbReference type="Proteomes" id="UP000005025"/>
    </source>
</evidence>
<evidence type="ECO:0000256" key="3">
    <source>
        <dbReference type="ARBA" id="ARBA00022670"/>
    </source>
</evidence>
<dbReference type="InterPro" id="IPR000718">
    <property type="entry name" value="Peptidase_M13"/>
</dbReference>
<dbReference type="PANTHER" id="PTHR11733">
    <property type="entry name" value="ZINC METALLOPROTEASE FAMILY M13 NEPRILYSIN-RELATED"/>
    <property type="match status" value="1"/>
</dbReference>
<dbReference type="Gene3D" id="3.40.390.10">
    <property type="entry name" value="Collagenase (Catalytic Domain)"/>
    <property type="match status" value="1"/>
</dbReference>
<sequence length="676" mass="75366">RGAYAQIPALCIYPNLHLQFKGGISLDNLIHATQATGGSSDQPTNDSINTTLLKDDLYQAVNGNWEKTAQIPADHSSTGGFMDLNDNIDKQLMSDLDEIIASKKSYEGPFAEFLKLYELARNFKKRDADGANPVKPYLEKIERLSSFDDLNNQLAELVKSGFPLPIGFGVEPDMKNTKVNALFAAAPGLFLPDRTYYENNNPAYKQLMPIFTKMVSQLLVLADYSSNEADDIVESAKKFDAAIAPHVKSAEESADYSKMYNPMAFSDFAKLSAHFDFNKLAAGLFDKAPEQIIVTEPKYYQALDSIANEDTFNDMKNYMLVNMITSAAGYLSEEFRQTGSTFSRALSGKKEATPQKKSAFYLASGTFGQTIGDYYAKKYFGPKAKADVEHMVKNMISVYENRLQANTWLGKATRDKAVLKLQKLELQVGYPDHIDQLEYKFKVTPESEGGTLFDDMTKIGEVALADNFAKLGKPVDRTKWEMSAATVNAYYEPFKNIIVFPAAILQAPFYSLKQTASQNYGGIGAVIAHEISHAFDNNGSLFDELGNLNNWWTKEDHEYFSKLADKMVKEFDGIKFASGKVNGKLTVSENIADAGGLSCANEAAKNEADYNLYDFFINWAKIWRMKATSQYKQLLLNIDVHAPAELRANVQVKNLDDFYSTFEVKAGDRHVFETGG</sequence>
<dbReference type="InterPro" id="IPR018497">
    <property type="entry name" value="Peptidase_M13_C"/>
</dbReference>
<keyword evidence="6" id="KW-0862">Zinc</keyword>
<dbReference type="InterPro" id="IPR024079">
    <property type="entry name" value="MetalloPept_cat_dom_sf"/>
</dbReference>
<reference evidence="10 11" key="1">
    <citation type="submission" date="2011-09" db="EMBL/GenBank/DDBJ databases">
        <authorList>
            <person name="Weinstock G."/>
            <person name="Sodergren E."/>
            <person name="Clifton S."/>
            <person name="Fulton L."/>
            <person name="Fulton B."/>
            <person name="Courtney L."/>
            <person name="Fronick C."/>
            <person name="Harrison M."/>
            <person name="Strong C."/>
            <person name="Farmer C."/>
            <person name="Delahaunty K."/>
            <person name="Markovic C."/>
            <person name="Hall O."/>
            <person name="Minx P."/>
            <person name="Tomlinson C."/>
            <person name="Mitreva M."/>
            <person name="Hou S."/>
            <person name="Chen J."/>
            <person name="Wollam A."/>
            <person name="Pepin K.H."/>
            <person name="Johnson M."/>
            <person name="Bhonagiri V."/>
            <person name="Zhang X."/>
            <person name="Suruliraj S."/>
            <person name="Warren W."/>
            <person name="Chinwalla A."/>
            <person name="Mardis E.R."/>
            <person name="Wilson R.K."/>
        </authorList>
    </citation>
    <scope>NUCLEOTIDE SEQUENCE [LARGE SCALE GENOMIC DNA]</scope>
    <source>
        <strain evidence="10 11">F0435</strain>
    </source>
</reference>
<protein>
    <submittedName>
        <fullName evidence="10">Putative neprilysin</fullName>
    </submittedName>
</protein>
<name>H1LF36_9LACO</name>
<keyword evidence="7" id="KW-0482">Metalloprotease</keyword>
<organism evidence="10 11">
    <name type="scientific">Lentilactobacillus kisonensis F0435</name>
    <dbReference type="NCBI Taxonomy" id="797516"/>
    <lineage>
        <taxon>Bacteria</taxon>
        <taxon>Bacillati</taxon>
        <taxon>Bacillota</taxon>
        <taxon>Bacilli</taxon>
        <taxon>Lactobacillales</taxon>
        <taxon>Lactobacillaceae</taxon>
        <taxon>Lentilactobacillus</taxon>
    </lineage>
</organism>
<dbReference type="AlphaFoldDB" id="H1LF36"/>
<evidence type="ECO:0000313" key="10">
    <source>
        <dbReference type="EMBL" id="EHO52183.1"/>
    </source>
</evidence>
<dbReference type="Gene3D" id="1.10.1380.10">
    <property type="entry name" value="Neutral endopeptidase , domain2"/>
    <property type="match status" value="1"/>
</dbReference>
<comment type="cofactor">
    <cofactor evidence="1">
        <name>Zn(2+)</name>
        <dbReference type="ChEBI" id="CHEBI:29105"/>
    </cofactor>
</comment>
<dbReference type="SUPFAM" id="SSF55486">
    <property type="entry name" value="Metalloproteases ('zincins'), catalytic domain"/>
    <property type="match status" value="1"/>
</dbReference>
<dbReference type="Pfam" id="PF05649">
    <property type="entry name" value="Peptidase_M13_N"/>
    <property type="match status" value="1"/>
</dbReference>
<dbReference type="GO" id="GO:0005886">
    <property type="term" value="C:plasma membrane"/>
    <property type="evidence" value="ECO:0007669"/>
    <property type="project" value="TreeGrafter"/>
</dbReference>
<keyword evidence="5" id="KW-0378">Hydrolase</keyword>
<feature type="domain" description="Peptidase M13 N-terminal" evidence="9">
    <location>
        <begin position="54"/>
        <end position="431"/>
    </location>
</feature>
<evidence type="ECO:0000256" key="2">
    <source>
        <dbReference type="ARBA" id="ARBA00007357"/>
    </source>
</evidence>
<evidence type="ECO:0000256" key="6">
    <source>
        <dbReference type="ARBA" id="ARBA00022833"/>
    </source>
</evidence>
<evidence type="ECO:0000256" key="1">
    <source>
        <dbReference type="ARBA" id="ARBA00001947"/>
    </source>
</evidence>
<comment type="similarity">
    <text evidence="2">Belongs to the peptidase M13 family.</text>
</comment>
<evidence type="ECO:0000256" key="5">
    <source>
        <dbReference type="ARBA" id="ARBA00022801"/>
    </source>
</evidence>
<dbReference type="PANTHER" id="PTHR11733:SF167">
    <property type="entry name" value="FI17812P1-RELATED"/>
    <property type="match status" value="1"/>
</dbReference>
<dbReference type="GO" id="GO:0016485">
    <property type="term" value="P:protein processing"/>
    <property type="evidence" value="ECO:0007669"/>
    <property type="project" value="TreeGrafter"/>
</dbReference>
<gene>
    <name evidence="10" type="ORF">HMPREF9104_01212</name>
</gene>
<dbReference type="STRING" id="797516.HMPREF9104_01212"/>
<feature type="non-terminal residue" evidence="10">
    <location>
        <position position="1"/>
    </location>
</feature>
<dbReference type="GO" id="GO:0046872">
    <property type="term" value="F:metal ion binding"/>
    <property type="evidence" value="ECO:0007669"/>
    <property type="project" value="UniProtKB-KW"/>
</dbReference>
<dbReference type="CDD" id="cd08662">
    <property type="entry name" value="M13"/>
    <property type="match status" value="1"/>
</dbReference>
<keyword evidence="4" id="KW-0479">Metal-binding</keyword>
<dbReference type="PRINTS" id="PR00786">
    <property type="entry name" value="NEPRILYSIN"/>
</dbReference>
<dbReference type="InterPro" id="IPR008753">
    <property type="entry name" value="Peptidase_M13_N"/>
</dbReference>